<proteinExistence type="inferred from homology"/>
<evidence type="ECO:0000256" key="2">
    <source>
        <dbReference type="ARBA" id="ARBA00007613"/>
    </source>
</evidence>
<feature type="chain" id="PRO_5020930521" evidence="9">
    <location>
        <begin position="22"/>
        <end position="438"/>
    </location>
</feature>
<dbReference type="Pfam" id="PF02321">
    <property type="entry name" value="OEP"/>
    <property type="match status" value="2"/>
</dbReference>
<evidence type="ECO:0000256" key="6">
    <source>
        <dbReference type="ARBA" id="ARBA00023136"/>
    </source>
</evidence>
<keyword evidence="7" id="KW-0998">Cell outer membrane</keyword>
<dbReference type="SUPFAM" id="SSF56954">
    <property type="entry name" value="Outer membrane efflux proteins (OEP)"/>
    <property type="match status" value="1"/>
</dbReference>
<comment type="subcellular location">
    <subcellularLocation>
        <location evidence="1">Cell outer membrane</location>
    </subcellularLocation>
</comment>
<evidence type="ECO:0000256" key="9">
    <source>
        <dbReference type="SAM" id="SignalP"/>
    </source>
</evidence>
<reference evidence="10 11" key="1">
    <citation type="submission" date="2019-05" db="EMBL/GenBank/DDBJ databases">
        <title>Complete genome sequence of Izhakiella calystegiae KSNA2, an endophyte isolated from beach morning glory (Calystegia soldanella).</title>
        <authorList>
            <person name="Jiang L."/>
            <person name="Jeong J.C."/>
            <person name="Kim C.Y."/>
            <person name="Kim D.H."/>
            <person name="Kim S.W."/>
            <person name="Lee j."/>
        </authorList>
    </citation>
    <scope>NUCLEOTIDE SEQUENCE [LARGE SCALE GENOMIC DNA]</scope>
    <source>
        <strain evidence="10 11">KSNA2</strain>
    </source>
</reference>
<dbReference type="RefSeq" id="WP_138093568.1">
    <property type="nucleotide sequence ID" value="NZ_CP040428.1"/>
</dbReference>
<evidence type="ECO:0000313" key="10">
    <source>
        <dbReference type="EMBL" id="QCT18337.1"/>
    </source>
</evidence>
<gene>
    <name evidence="10" type="ORF">FEM41_01095</name>
</gene>
<accession>A0A4V1G742</accession>
<keyword evidence="3" id="KW-0813">Transport</keyword>
<keyword evidence="11" id="KW-1185">Reference proteome</keyword>
<protein>
    <submittedName>
        <fullName evidence="10">TolC family protein</fullName>
    </submittedName>
</protein>
<keyword evidence="5" id="KW-0812">Transmembrane</keyword>
<keyword evidence="8" id="KW-0175">Coiled coil</keyword>
<evidence type="ECO:0000256" key="4">
    <source>
        <dbReference type="ARBA" id="ARBA00022452"/>
    </source>
</evidence>
<keyword evidence="4" id="KW-1134">Transmembrane beta strand</keyword>
<dbReference type="PANTHER" id="PTHR30026">
    <property type="entry name" value="OUTER MEMBRANE PROTEIN TOLC"/>
    <property type="match status" value="1"/>
</dbReference>
<dbReference type="EMBL" id="CP040428">
    <property type="protein sequence ID" value="QCT18337.1"/>
    <property type="molecule type" value="Genomic_DNA"/>
</dbReference>
<dbReference type="GO" id="GO:0015288">
    <property type="term" value="F:porin activity"/>
    <property type="evidence" value="ECO:0007669"/>
    <property type="project" value="TreeGrafter"/>
</dbReference>
<evidence type="ECO:0000256" key="7">
    <source>
        <dbReference type="ARBA" id="ARBA00023237"/>
    </source>
</evidence>
<feature type="coiled-coil region" evidence="8">
    <location>
        <begin position="195"/>
        <end position="229"/>
    </location>
</feature>
<keyword evidence="6" id="KW-0472">Membrane</keyword>
<keyword evidence="9" id="KW-0732">Signal</keyword>
<dbReference type="GO" id="GO:0009279">
    <property type="term" value="C:cell outer membrane"/>
    <property type="evidence" value="ECO:0007669"/>
    <property type="project" value="UniProtKB-SubCell"/>
</dbReference>
<evidence type="ECO:0000256" key="1">
    <source>
        <dbReference type="ARBA" id="ARBA00004442"/>
    </source>
</evidence>
<organism evidence="10 11">
    <name type="scientific">Jejubacter calystegiae</name>
    <dbReference type="NCBI Taxonomy" id="2579935"/>
    <lineage>
        <taxon>Bacteria</taxon>
        <taxon>Pseudomonadati</taxon>
        <taxon>Pseudomonadota</taxon>
        <taxon>Gammaproteobacteria</taxon>
        <taxon>Enterobacterales</taxon>
        <taxon>Enterobacteriaceae</taxon>
        <taxon>Jejubacter</taxon>
    </lineage>
</organism>
<dbReference type="GO" id="GO:0015562">
    <property type="term" value="F:efflux transmembrane transporter activity"/>
    <property type="evidence" value="ECO:0007669"/>
    <property type="project" value="InterPro"/>
</dbReference>
<evidence type="ECO:0000256" key="3">
    <source>
        <dbReference type="ARBA" id="ARBA00022448"/>
    </source>
</evidence>
<sequence length="438" mass="49187">MKIKLITAVLLAVTLNCTASAGKNGFRYQDNTLHHTTRAYLEEAIKKSLSHSPEITTASADKDAAHYDIEQVKGQRWPQVQLGTTAPVASFGGGNHTGQRHLNDSNLAINVSTTIFDWGKNHESIQSATQSANASMYQYDYTKQQIAYNTVLELIDLSRYKQSQNITQQYVERMRELVNMLVKITQIDAGRYSELVQARARLLAAEATMQRVTEQLRQSEIKLSRLTGTTVTLPENIDWRMDFISSSLVISRLTEHPELLRAKAEANAAEHQSAAIKASSLPQINWVISKNTAKDSYGNDEQWYTGLNIQWNVFSGGSEKAMIQAASARAVASKSQSAQTRMDMEYQINNLIQSRDSAQTQTREYKKLSRETGAVSKIYYEQWLHLGKRTLLDVLTAENDRYNNQIAAVATEHDVYSANVKLIATAGMIFEWLPVNTR</sequence>
<name>A0A4V1G742_9ENTR</name>
<dbReference type="Proteomes" id="UP000302163">
    <property type="component" value="Chromosome"/>
</dbReference>
<dbReference type="GO" id="GO:1990281">
    <property type="term" value="C:efflux pump complex"/>
    <property type="evidence" value="ECO:0007669"/>
    <property type="project" value="TreeGrafter"/>
</dbReference>
<dbReference type="InterPro" id="IPR003423">
    <property type="entry name" value="OMP_efflux"/>
</dbReference>
<comment type="similarity">
    <text evidence="2">Belongs to the outer membrane factor (OMF) (TC 1.B.17) family.</text>
</comment>
<evidence type="ECO:0000256" key="8">
    <source>
        <dbReference type="SAM" id="Coils"/>
    </source>
</evidence>
<dbReference type="PANTHER" id="PTHR30026:SF20">
    <property type="entry name" value="OUTER MEMBRANE PROTEIN TOLC"/>
    <property type="match status" value="1"/>
</dbReference>
<evidence type="ECO:0000313" key="11">
    <source>
        <dbReference type="Proteomes" id="UP000302163"/>
    </source>
</evidence>
<dbReference type="KEGG" id="izh:FEM41_01095"/>
<dbReference type="AlphaFoldDB" id="A0A4V1G742"/>
<dbReference type="OrthoDB" id="8683954at2"/>
<evidence type="ECO:0000256" key="5">
    <source>
        <dbReference type="ARBA" id="ARBA00022692"/>
    </source>
</evidence>
<feature type="signal peptide" evidence="9">
    <location>
        <begin position="1"/>
        <end position="21"/>
    </location>
</feature>
<dbReference type="Gene3D" id="1.20.1600.10">
    <property type="entry name" value="Outer membrane efflux proteins (OEP)"/>
    <property type="match status" value="1"/>
</dbReference>
<dbReference type="InterPro" id="IPR051906">
    <property type="entry name" value="TolC-like"/>
</dbReference>